<dbReference type="Proteomes" id="UP001151081">
    <property type="component" value="Unassembled WGS sequence"/>
</dbReference>
<evidence type="ECO:0000313" key="2">
    <source>
        <dbReference type="Proteomes" id="UP001151081"/>
    </source>
</evidence>
<dbReference type="Gene3D" id="3.40.390.10">
    <property type="entry name" value="Collagenase (Catalytic Domain)"/>
    <property type="match status" value="1"/>
</dbReference>
<gene>
    <name evidence="1" type="ORF">KEG57_40965</name>
</gene>
<dbReference type="EMBL" id="JAGTJJ010000045">
    <property type="protein sequence ID" value="MDC3986914.1"/>
    <property type="molecule type" value="Genomic_DNA"/>
</dbReference>
<organism evidence="1 2">
    <name type="scientific">Polyangium jinanense</name>
    <dbReference type="NCBI Taxonomy" id="2829994"/>
    <lineage>
        <taxon>Bacteria</taxon>
        <taxon>Pseudomonadati</taxon>
        <taxon>Myxococcota</taxon>
        <taxon>Polyangia</taxon>
        <taxon>Polyangiales</taxon>
        <taxon>Polyangiaceae</taxon>
        <taxon>Polyangium</taxon>
    </lineage>
</organism>
<sequence>MNAIRGRARACSGRVALARSQRPPGSIMLIELAMLSRRAILGSGLGFAGSFLLSRTSLAKKTEKEPIPALPLSFAVAEEDSVAVQNETWIAEQIAEATRLFTPIGVTLRKVSARALPQALARLETRADRDALAAHLEAKRINVMIVASLRDVDDPKLFRMGVHWRHRKTPAKHWVIVAASARPSTLAHELGHFFGLGHSDVTDNVMSYSRTGVPPFFDAKQTERIESMARMYLGSKLLEPA</sequence>
<comment type="caution">
    <text evidence="1">The sequence shown here is derived from an EMBL/GenBank/DDBJ whole genome shotgun (WGS) entry which is preliminary data.</text>
</comment>
<accession>A0A9X4AW24</accession>
<proteinExistence type="predicted"/>
<reference evidence="1 2" key="1">
    <citation type="submission" date="2021-04" db="EMBL/GenBank/DDBJ databases">
        <title>Genome analysis of Polyangium sp.</title>
        <authorList>
            <person name="Li Y."/>
            <person name="Wang J."/>
        </authorList>
    </citation>
    <scope>NUCLEOTIDE SEQUENCE [LARGE SCALE GENOMIC DNA]</scope>
    <source>
        <strain evidence="1 2">SDU14</strain>
    </source>
</reference>
<dbReference type="AlphaFoldDB" id="A0A9X4AW24"/>
<keyword evidence="2" id="KW-1185">Reference proteome</keyword>
<evidence type="ECO:0000313" key="1">
    <source>
        <dbReference type="EMBL" id="MDC3986914.1"/>
    </source>
</evidence>
<evidence type="ECO:0008006" key="3">
    <source>
        <dbReference type="Google" id="ProtNLM"/>
    </source>
</evidence>
<dbReference type="RefSeq" id="WP_272426486.1">
    <property type="nucleotide sequence ID" value="NZ_JAGTJJ010000045.1"/>
</dbReference>
<dbReference type="SUPFAM" id="SSF55486">
    <property type="entry name" value="Metalloproteases ('zincins'), catalytic domain"/>
    <property type="match status" value="1"/>
</dbReference>
<protein>
    <recommendedName>
        <fullName evidence="3">Peptidase M10 metallopeptidase domain-containing protein</fullName>
    </recommendedName>
</protein>
<dbReference type="GO" id="GO:0008237">
    <property type="term" value="F:metallopeptidase activity"/>
    <property type="evidence" value="ECO:0007669"/>
    <property type="project" value="InterPro"/>
</dbReference>
<name>A0A9X4AW24_9BACT</name>
<dbReference type="InterPro" id="IPR024079">
    <property type="entry name" value="MetalloPept_cat_dom_sf"/>
</dbReference>